<proteinExistence type="predicted"/>
<sequence length="126" mass="14479">MKTLMRFDFFQWKSEWEEEKLLQKRIRELRLLSLSLRLGGQSWFGKVVRFKDDNSLASDDFFGGLKGGESISIIVFILKPQNLIWVLYCRRVLGSNQGKKPHCQVMDALSGGGSHELVGGFATYYQ</sequence>
<comment type="caution">
    <text evidence="1">The sequence shown here is derived from an EMBL/GenBank/DDBJ whole genome shotgun (WGS) entry which is preliminary data.</text>
</comment>
<evidence type="ECO:0000313" key="2">
    <source>
        <dbReference type="Proteomes" id="UP001141806"/>
    </source>
</evidence>
<keyword evidence="2" id="KW-1185">Reference proteome</keyword>
<protein>
    <submittedName>
        <fullName evidence="1">Uncharacterized protein</fullName>
    </submittedName>
</protein>
<name>A0A9Q0QTH1_9MAGN</name>
<gene>
    <name evidence="1" type="ORF">NE237_004584</name>
</gene>
<accession>A0A9Q0QTH1</accession>
<dbReference type="AlphaFoldDB" id="A0A9Q0QTH1"/>
<organism evidence="1 2">
    <name type="scientific">Protea cynaroides</name>
    <dbReference type="NCBI Taxonomy" id="273540"/>
    <lineage>
        <taxon>Eukaryota</taxon>
        <taxon>Viridiplantae</taxon>
        <taxon>Streptophyta</taxon>
        <taxon>Embryophyta</taxon>
        <taxon>Tracheophyta</taxon>
        <taxon>Spermatophyta</taxon>
        <taxon>Magnoliopsida</taxon>
        <taxon>Proteales</taxon>
        <taxon>Proteaceae</taxon>
        <taxon>Protea</taxon>
    </lineage>
</organism>
<dbReference type="EMBL" id="JAMYWD010000005">
    <property type="protein sequence ID" value="KAJ4971485.1"/>
    <property type="molecule type" value="Genomic_DNA"/>
</dbReference>
<reference evidence="1" key="1">
    <citation type="journal article" date="2023" name="Plant J.">
        <title>The genome of the king protea, Protea cynaroides.</title>
        <authorList>
            <person name="Chang J."/>
            <person name="Duong T.A."/>
            <person name="Schoeman C."/>
            <person name="Ma X."/>
            <person name="Roodt D."/>
            <person name="Barker N."/>
            <person name="Li Z."/>
            <person name="Van de Peer Y."/>
            <person name="Mizrachi E."/>
        </authorList>
    </citation>
    <scope>NUCLEOTIDE SEQUENCE</scope>
    <source>
        <tissue evidence="1">Young leaves</tissue>
    </source>
</reference>
<dbReference type="Proteomes" id="UP001141806">
    <property type="component" value="Unassembled WGS sequence"/>
</dbReference>
<evidence type="ECO:0000313" key="1">
    <source>
        <dbReference type="EMBL" id="KAJ4971485.1"/>
    </source>
</evidence>